<feature type="transmembrane region" description="Helical" evidence="7">
    <location>
        <begin position="57"/>
        <end position="76"/>
    </location>
</feature>
<organism evidence="9 10">
    <name type="scientific">Paenibacillus terricola</name>
    <dbReference type="NCBI Taxonomy" id="2763503"/>
    <lineage>
        <taxon>Bacteria</taxon>
        <taxon>Bacillati</taxon>
        <taxon>Bacillota</taxon>
        <taxon>Bacilli</taxon>
        <taxon>Bacillales</taxon>
        <taxon>Paenibacillaceae</taxon>
        <taxon>Paenibacillus</taxon>
    </lineage>
</organism>
<keyword evidence="3" id="KW-1003">Cell membrane</keyword>
<gene>
    <name evidence="9" type="ORF">H8B09_10400</name>
</gene>
<dbReference type="Gene3D" id="3.30.240.20">
    <property type="entry name" value="bsu07140 like domains"/>
    <property type="match status" value="1"/>
</dbReference>
<accession>A0ABR8MU60</accession>
<dbReference type="InterPro" id="IPR023090">
    <property type="entry name" value="UPF0702_alpha/beta_dom_sf"/>
</dbReference>
<protein>
    <submittedName>
        <fullName evidence="9">DUF421 domain-containing protein</fullName>
    </submittedName>
</protein>
<comment type="subcellular location">
    <subcellularLocation>
        <location evidence="1">Cell membrane</location>
        <topology evidence="1">Multi-pass membrane protein</topology>
    </subcellularLocation>
</comment>
<dbReference type="EMBL" id="JACXZA010000002">
    <property type="protein sequence ID" value="MBD3919165.1"/>
    <property type="molecule type" value="Genomic_DNA"/>
</dbReference>
<name>A0ABR8MU60_9BACL</name>
<evidence type="ECO:0000313" key="10">
    <source>
        <dbReference type="Proteomes" id="UP000609346"/>
    </source>
</evidence>
<feature type="transmembrane region" description="Helical" evidence="7">
    <location>
        <begin position="6"/>
        <end position="23"/>
    </location>
</feature>
<proteinExistence type="inferred from homology"/>
<dbReference type="PANTHER" id="PTHR34582">
    <property type="entry name" value="UPF0702 TRANSMEMBRANE PROTEIN YCAP"/>
    <property type="match status" value="1"/>
</dbReference>
<evidence type="ECO:0000256" key="1">
    <source>
        <dbReference type="ARBA" id="ARBA00004651"/>
    </source>
</evidence>
<dbReference type="RefSeq" id="WP_191203432.1">
    <property type="nucleotide sequence ID" value="NZ_JACXZA010000002.1"/>
</dbReference>
<evidence type="ECO:0000256" key="7">
    <source>
        <dbReference type="SAM" id="Phobius"/>
    </source>
</evidence>
<evidence type="ECO:0000256" key="5">
    <source>
        <dbReference type="ARBA" id="ARBA00022989"/>
    </source>
</evidence>
<dbReference type="PANTHER" id="PTHR34582:SF2">
    <property type="entry name" value="UPF0702 TRANSMEMBRANE PROTEIN YDFR"/>
    <property type="match status" value="1"/>
</dbReference>
<reference evidence="9 10" key="1">
    <citation type="submission" date="2020-09" db="EMBL/GenBank/DDBJ databases">
        <title>Paenibacillus sp. strain PR3 16S rRNA gene Genome sequencing and assembly.</title>
        <authorList>
            <person name="Kim J."/>
        </authorList>
    </citation>
    <scope>NUCLEOTIDE SEQUENCE [LARGE SCALE GENOMIC DNA]</scope>
    <source>
        <strain evidence="9 10">PR3</strain>
    </source>
</reference>
<keyword evidence="6 7" id="KW-0472">Membrane</keyword>
<sequence>MWTIFWSTILLACVGTLFLRMSGRKSISQMTIPQVMILLALGTVLGSEVSGKGMTKTVLALATFIVFLIAVEWITLRSNRMESILKGTSVSVIHEGQLQVDNLRKLRMSVDDLEKRLRLAGISHCEDVKIGTIENNGEFGYELYPEAKPVTVKDMERMLMAYFPQLHVERTSGAESIFSEVQNGFHRDKVPTKLQ</sequence>
<evidence type="ECO:0000313" key="9">
    <source>
        <dbReference type="EMBL" id="MBD3919165.1"/>
    </source>
</evidence>
<comment type="caution">
    <text evidence="9">The sequence shown here is derived from an EMBL/GenBank/DDBJ whole genome shotgun (WGS) entry which is preliminary data.</text>
</comment>
<keyword evidence="4 7" id="KW-0812">Transmembrane</keyword>
<dbReference type="InterPro" id="IPR007353">
    <property type="entry name" value="DUF421"/>
</dbReference>
<evidence type="ECO:0000256" key="6">
    <source>
        <dbReference type="ARBA" id="ARBA00023136"/>
    </source>
</evidence>
<evidence type="ECO:0000256" key="3">
    <source>
        <dbReference type="ARBA" id="ARBA00022475"/>
    </source>
</evidence>
<keyword evidence="5 7" id="KW-1133">Transmembrane helix</keyword>
<keyword evidence="10" id="KW-1185">Reference proteome</keyword>
<evidence type="ECO:0000256" key="4">
    <source>
        <dbReference type="ARBA" id="ARBA00022692"/>
    </source>
</evidence>
<evidence type="ECO:0000259" key="8">
    <source>
        <dbReference type="Pfam" id="PF04239"/>
    </source>
</evidence>
<dbReference type="Proteomes" id="UP000609346">
    <property type="component" value="Unassembled WGS sequence"/>
</dbReference>
<evidence type="ECO:0000256" key="2">
    <source>
        <dbReference type="ARBA" id="ARBA00006448"/>
    </source>
</evidence>
<comment type="similarity">
    <text evidence="2">Belongs to the UPF0702 family.</text>
</comment>
<feature type="domain" description="YetF C-terminal" evidence="8">
    <location>
        <begin position="77"/>
        <end position="146"/>
    </location>
</feature>
<feature type="transmembrane region" description="Helical" evidence="7">
    <location>
        <begin position="35"/>
        <end position="51"/>
    </location>
</feature>
<dbReference type="Pfam" id="PF04239">
    <property type="entry name" value="DUF421"/>
    <property type="match status" value="1"/>
</dbReference>